<dbReference type="InterPro" id="IPR014593">
    <property type="entry name" value="UCP034961_SH3_2"/>
</dbReference>
<dbReference type="Gene3D" id="2.30.30.40">
    <property type="entry name" value="SH3 Domains"/>
    <property type="match status" value="1"/>
</dbReference>
<evidence type="ECO:0000313" key="3">
    <source>
        <dbReference type="EMBL" id="MBM7839783.1"/>
    </source>
</evidence>
<dbReference type="PROSITE" id="PS50002">
    <property type="entry name" value="SH3"/>
    <property type="match status" value="1"/>
</dbReference>
<evidence type="ECO:0000259" key="2">
    <source>
        <dbReference type="PROSITE" id="PS50002"/>
    </source>
</evidence>
<evidence type="ECO:0000313" key="4">
    <source>
        <dbReference type="Proteomes" id="UP001179280"/>
    </source>
</evidence>
<dbReference type="SMART" id="SM00326">
    <property type="entry name" value="SH3"/>
    <property type="match status" value="2"/>
</dbReference>
<reference evidence="3" key="1">
    <citation type="submission" date="2021-01" db="EMBL/GenBank/DDBJ databases">
        <title>Genomic Encyclopedia of Type Strains, Phase IV (KMG-IV): sequencing the most valuable type-strain genomes for metagenomic binning, comparative biology and taxonomic classification.</title>
        <authorList>
            <person name="Goeker M."/>
        </authorList>
    </citation>
    <scope>NUCLEOTIDE SEQUENCE</scope>
    <source>
        <strain evidence="3">DSM 21943</strain>
    </source>
</reference>
<keyword evidence="1" id="KW-0728">SH3 domain</keyword>
<feature type="domain" description="SH3" evidence="2">
    <location>
        <begin position="1"/>
        <end position="63"/>
    </location>
</feature>
<dbReference type="PIRSF" id="PIRSF034961">
    <property type="entry name" value="UCP034961_SH3_2"/>
    <property type="match status" value="1"/>
</dbReference>
<organism evidence="3 4">
    <name type="scientific">Shouchella xiaoxiensis</name>
    <dbReference type="NCBI Taxonomy" id="766895"/>
    <lineage>
        <taxon>Bacteria</taxon>
        <taxon>Bacillati</taxon>
        <taxon>Bacillota</taxon>
        <taxon>Bacilli</taxon>
        <taxon>Bacillales</taxon>
        <taxon>Bacillaceae</taxon>
        <taxon>Shouchella</taxon>
    </lineage>
</organism>
<dbReference type="Proteomes" id="UP001179280">
    <property type="component" value="Unassembled WGS sequence"/>
</dbReference>
<dbReference type="Pfam" id="PF07653">
    <property type="entry name" value="SH3_2"/>
    <property type="match status" value="1"/>
</dbReference>
<protein>
    <recommendedName>
        <fullName evidence="2">SH3 domain-containing protein</fullName>
    </recommendedName>
</protein>
<sequence>MYQVIKPHKSNYPNPITVTKGERLFVGERYEDNANWKNWMYCRTLNGRMEGWVPEQFLAIEGEEGIVRETYSAKELNIELGDELFEVKELNGWLWVKKSSTAEEGWVPKDHLRFTSSVQKSHDL</sequence>
<dbReference type="InterPro" id="IPR036028">
    <property type="entry name" value="SH3-like_dom_sf"/>
</dbReference>
<accession>A0ABS2SW69</accession>
<dbReference type="SUPFAM" id="SSF50044">
    <property type="entry name" value="SH3-domain"/>
    <property type="match status" value="2"/>
</dbReference>
<comment type="caution">
    <text evidence="3">The sequence shown here is derived from an EMBL/GenBank/DDBJ whole genome shotgun (WGS) entry which is preliminary data.</text>
</comment>
<evidence type="ECO:0000256" key="1">
    <source>
        <dbReference type="ARBA" id="ARBA00022443"/>
    </source>
</evidence>
<keyword evidence="4" id="KW-1185">Reference proteome</keyword>
<gene>
    <name evidence="3" type="ORF">JOC54_003063</name>
</gene>
<dbReference type="EMBL" id="JAFBCV010000010">
    <property type="protein sequence ID" value="MBM7839783.1"/>
    <property type="molecule type" value="Genomic_DNA"/>
</dbReference>
<proteinExistence type="predicted"/>
<name>A0ABS2SW69_9BACI</name>
<dbReference type="InterPro" id="IPR001452">
    <property type="entry name" value="SH3_domain"/>
</dbReference>
<dbReference type="RefSeq" id="WP_204466991.1">
    <property type="nucleotide sequence ID" value="NZ_JAFBCV010000010.1"/>
</dbReference>